<dbReference type="RefSeq" id="XP_026053335.1">
    <property type="nucleotide sequence ID" value="XM_026197550.1"/>
</dbReference>
<name>A0A6P6IZY1_CARAU</name>
<evidence type="ECO:0000313" key="3">
    <source>
        <dbReference type="RefSeq" id="XP_026053335.1"/>
    </source>
</evidence>
<protein>
    <submittedName>
        <fullName evidence="3">Uncharacterized protein LOC113039609 isoform X1</fullName>
    </submittedName>
</protein>
<evidence type="ECO:0000259" key="1">
    <source>
        <dbReference type="PROSITE" id="PS00028"/>
    </source>
</evidence>
<accession>A0A6P6IZY1</accession>
<dbReference type="Proteomes" id="UP000515129">
    <property type="component" value="Chromosome 22"/>
</dbReference>
<reference evidence="3" key="1">
    <citation type="submission" date="2025-08" db="UniProtKB">
        <authorList>
            <consortium name="RefSeq"/>
        </authorList>
    </citation>
    <scope>IDENTIFICATION</scope>
    <source>
        <strain evidence="3">Wakin</strain>
        <tissue evidence="3">Muscle</tissue>
    </source>
</reference>
<proteinExistence type="predicted"/>
<dbReference type="AlphaFoldDB" id="A0A6P6IZY1"/>
<organism evidence="2 3">
    <name type="scientific">Carassius auratus</name>
    <name type="common">Goldfish</name>
    <dbReference type="NCBI Taxonomy" id="7957"/>
    <lineage>
        <taxon>Eukaryota</taxon>
        <taxon>Metazoa</taxon>
        <taxon>Chordata</taxon>
        <taxon>Craniata</taxon>
        <taxon>Vertebrata</taxon>
        <taxon>Euteleostomi</taxon>
        <taxon>Actinopterygii</taxon>
        <taxon>Neopterygii</taxon>
        <taxon>Teleostei</taxon>
        <taxon>Ostariophysi</taxon>
        <taxon>Cypriniformes</taxon>
        <taxon>Cyprinidae</taxon>
        <taxon>Cyprininae</taxon>
        <taxon>Carassius</taxon>
    </lineage>
</organism>
<dbReference type="GeneID" id="113039609"/>
<feature type="domain" description="C2H2-type" evidence="1">
    <location>
        <begin position="46"/>
        <end position="69"/>
    </location>
</feature>
<dbReference type="PROSITE" id="PS00028">
    <property type="entry name" value="ZINC_FINGER_C2H2_1"/>
    <property type="match status" value="1"/>
</dbReference>
<gene>
    <name evidence="3" type="primary">LOC113039609</name>
</gene>
<dbReference type="KEGG" id="caua:113039609"/>
<evidence type="ECO:0000313" key="2">
    <source>
        <dbReference type="Proteomes" id="UP000515129"/>
    </source>
</evidence>
<dbReference type="Gene3D" id="3.30.160.60">
    <property type="entry name" value="Classic Zinc Finger"/>
    <property type="match status" value="1"/>
</dbReference>
<sequence length="522" mass="59303">MSTSNNLLQMQWNCKHCIFSANKRGLLLKHYRLKHGGFTRQQPIPCLHMDCLCSFKSFNALKVHLSVWHSQSDRQTSEPKVAFHCQLCEYVQPCTESEFFTHLRSHLKLKQSVSCPYEGCQFESNVYSTFNAHKSRVHSGSSTTQFKGPILSNIEQLDQLTEVAEEVPLQDDNCVDESVDDMQDLEIQLERNLASLFLKMQAILHISESAAQEVIQQINQIQMLSQPLLQNAVQKIISHHCSDVDNSIVSDIVSVVSQSNVLLKFTSAEGSLSTASRRASYMLREFPVVMPVEFALDKDHSFVYVPILKMLKTLLNNKDILDKVLHAEGISPEGYHSFRDGSHFKENILLNVEECRIALGLYIDDFEVANPIGTSKKKHKLCAIYWVLANLDSKYRSALHSIQLALLCKVNTVKEHGYHEVLRPLIQDIATLEESGVYIERLAESVKGTVLYVAADNLGAHSLAGFQESFAADYFCRFCMCKQDNIQDKEVRSGLLQPRTRENHENMCTRFPVTILWQNIMA</sequence>
<dbReference type="InterPro" id="IPR013087">
    <property type="entry name" value="Znf_C2H2_type"/>
</dbReference>
<dbReference type="OrthoDB" id="10044445at2759"/>
<dbReference type="SMART" id="SM00355">
    <property type="entry name" value="ZnF_C2H2"/>
    <property type="match status" value="4"/>
</dbReference>
<keyword evidence="2" id="KW-1185">Reference proteome</keyword>